<reference evidence="2" key="1">
    <citation type="journal article" date="2012" name="PLoS ONE">
        <title>Gene sets for utilization of primary and secondary nutrition supplies in the distal gut of endangered iberian lynx.</title>
        <authorList>
            <person name="Alcaide M."/>
            <person name="Messina E."/>
            <person name="Richter M."/>
            <person name="Bargiela R."/>
            <person name="Peplies J."/>
            <person name="Huws S.A."/>
            <person name="Newbold C.J."/>
            <person name="Golyshin P.N."/>
            <person name="Simon M.A."/>
            <person name="Lopez G."/>
            <person name="Yakimov M.M."/>
            <person name="Ferrer M."/>
        </authorList>
    </citation>
    <scope>NUCLEOTIDE SEQUENCE</scope>
</reference>
<proteinExistence type="predicted"/>
<evidence type="ECO:0000313" key="2">
    <source>
        <dbReference type="EMBL" id="EJW99793.1"/>
    </source>
</evidence>
<evidence type="ECO:0000256" key="1">
    <source>
        <dbReference type="SAM" id="Phobius"/>
    </source>
</evidence>
<dbReference type="AlphaFoldDB" id="J9FYY2"/>
<keyword evidence="1" id="KW-0472">Membrane</keyword>
<sequence length="69" mass="7612">MKNLHIFIQSACRPEAISLIAFDLVKGFSDCNTTAFQLHMDKGQTVDKNGYIIACIVPALAFLILVNDL</sequence>
<dbReference type="EMBL" id="AMCI01003650">
    <property type="protein sequence ID" value="EJW99793.1"/>
    <property type="molecule type" value="Genomic_DNA"/>
</dbReference>
<keyword evidence="1" id="KW-1133">Transmembrane helix</keyword>
<feature type="transmembrane region" description="Helical" evidence="1">
    <location>
        <begin position="49"/>
        <end position="66"/>
    </location>
</feature>
<gene>
    <name evidence="2" type="ORF">EVA_12099</name>
</gene>
<organism evidence="2">
    <name type="scientific">gut metagenome</name>
    <dbReference type="NCBI Taxonomy" id="749906"/>
    <lineage>
        <taxon>unclassified sequences</taxon>
        <taxon>metagenomes</taxon>
        <taxon>organismal metagenomes</taxon>
    </lineage>
</organism>
<keyword evidence="1" id="KW-0812">Transmembrane</keyword>
<name>J9FYY2_9ZZZZ</name>
<protein>
    <submittedName>
        <fullName evidence="2">Uncharacterized protein</fullName>
    </submittedName>
</protein>
<comment type="caution">
    <text evidence="2">The sequence shown here is derived from an EMBL/GenBank/DDBJ whole genome shotgun (WGS) entry which is preliminary data.</text>
</comment>
<accession>J9FYY2</accession>